<sequence length="154" mass="16912">MKTWEIEADGIKHEIKYKKGFTNKIIVDGETHKVKSSNMFLNVIDYEISFGSTNCNLVVVGTKIDLAVNGSFLGSHEEYKPLNGVSSWIWILVGISTLGGMILSGIISLLIGLLMSTLYIQFDLSKKKGAVIASFIACSILQIILLFALVILRS</sequence>
<dbReference type="RefSeq" id="WP_072985945.1">
    <property type="nucleotide sequence ID" value="NZ_FQZB01000006.1"/>
</dbReference>
<evidence type="ECO:0000313" key="3">
    <source>
        <dbReference type="Proteomes" id="UP000184310"/>
    </source>
</evidence>
<proteinExistence type="predicted"/>
<dbReference type="Proteomes" id="UP000184310">
    <property type="component" value="Unassembled WGS sequence"/>
</dbReference>
<keyword evidence="1" id="KW-1133">Transmembrane helix</keyword>
<keyword evidence="1" id="KW-0812">Transmembrane</keyword>
<accession>A0A1M6GTS1</accession>
<keyword evidence="3" id="KW-1185">Reference proteome</keyword>
<gene>
    <name evidence="2" type="ORF">SAMN02745163_01383</name>
</gene>
<evidence type="ECO:0000256" key="1">
    <source>
        <dbReference type="SAM" id="Phobius"/>
    </source>
</evidence>
<evidence type="ECO:0000313" key="2">
    <source>
        <dbReference type="EMBL" id="SHJ13289.1"/>
    </source>
</evidence>
<name>A0A1M6GTS1_9CLOT</name>
<reference evidence="2 3" key="1">
    <citation type="submission" date="2016-11" db="EMBL/GenBank/DDBJ databases">
        <authorList>
            <person name="Jaros S."/>
            <person name="Januszkiewicz K."/>
            <person name="Wedrychowicz H."/>
        </authorList>
    </citation>
    <scope>NUCLEOTIDE SEQUENCE [LARGE SCALE GENOMIC DNA]</scope>
    <source>
        <strain evidence="2 3">DSM 21758</strain>
    </source>
</reference>
<organism evidence="2 3">
    <name type="scientific">Clostridium cavendishii DSM 21758</name>
    <dbReference type="NCBI Taxonomy" id="1121302"/>
    <lineage>
        <taxon>Bacteria</taxon>
        <taxon>Bacillati</taxon>
        <taxon>Bacillota</taxon>
        <taxon>Clostridia</taxon>
        <taxon>Eubacteriales</taxon>
        <taxon>Clostridiaceae</taxon>
        <taxon>Clostridium</taxon>
    </lineage>
</organism>
<keyword evidence="1" id="KW-0472">Membrane</keyword>
<feature type="transmembrane region" description="Helical" evidence="1">
    <location>
        <begin position="88"/>
        <end position="118"/>
    </location>
</feature>
<dbReference type="OrthoDB" id="2040460at2"/>
<protein>
    <submittedName>
        <fullName evidence="2">Uncharacterized protein</fullName>
    </submittedName>
</protein>
<feature type="transmembrane region" description="Helical" evidence="1">
    <location>
        <begin position="130"/>
        <end position="152"/>
    </location>
</feature>
<dbReference type="EMBL" id="FQZB01000006">
    <property type="protein sequence ID" value="SHJ13289.1"/>
    <property type="molecule type" value="Genomic_DNA"/>
</dbReference>
<dbReference type="AlphaFoldDB" id="A0A1M6GTS1"/>